<organism evidence="1">
    <name type="scientific">uncultured Caudovirales phage</name>
    <dbReference type="NCBI Taxonomy" id="2100421"/>
    <lineage>
        <taxon>Viruses</taxon>
        <taxon>Duplodnaviria</taxon>
        <taxon>Heunggongvirae</taxon>
        <taxon>Uroviricota</taxon>
        <taxon>Caudoviricetes</taxon>
        <taxon>Peduoviridae</taxon>
        <taxon>Maltschvirus</taxon>
        <taxon>Maltschvirus maltsch</taxon>
    </lineage>
</organism>
<dbReference type="InterPro" id="IPR011051">
    <property type="entry name" value="RmlC_Cupin_sf"/>
</dbReference>
<dbReference type="InterPro" id="IPR014710">
    <property type="entry name" value="RmlC-like_jellyroll"/>
</dbReference>
<evidence type="ECO:0000313" key="2">
    <source>
        <dbReference type="EMBL" id="CAB4215926.1"/>
    </source>
</evidence>
<reference evidence="1" key="1">
    <citation type="submission" date="2020-05" db="EMBL/GenBank/DDBJ databases">
        <authorList>
            <person name="Chiriac C."/>
            <person name="Salcher M."/>
            <person name="Ghai R."/>
            <person name="Kavagutti S V."/>
        </authorList>
    </citation>
    <scope>NUCLEOTIDE SEQUENCE</scope>
</reference>
<protein>
    <submittedName>
        <fullName evidence="1">Uncharacterized protein</fullName>
    </submittedName>
</protein>
<dbReference type="Gene3D" id="2.60.120.10">
    <property type="entry name" value="Jelly Rolls"/>
    <property type="match status" value="1"/>
</dbReference>
<evidence type="ECO:0000313" key="3">
    <source>
        <dbReference type="EMBL" id="CAB5230164.1"/>
    </source>
</evidence>
<sequence>MNDVIENVVPSREQIDRLQAEMIKLPQAELVTEHFFSPGMYCRKVTRPAGTLIVGKVHKEPHFFMCTKGEILAWSETGMRRLQAGDVIESKPGTKRVTMAIVDSIGMTVHKTDKTDLDEIEAELIEPDEIALFDATNKLSKNLHILEGN</sequence>
<dbReference type="EMBL" id="LR797056">
    <property type="protein sequence ID" value="CAB4184279.1"/>
    <property type="molecule type" value="Genomic_DNA"/>
</dbReference>
<dbReference type="SUPFAM" id="SSF51182">
    <property type="entry name" value="RmlC-like cupins"/>
    <property type="match status" value="1"/>
</dbReference>
<name>A0A6J5QI55_9CAUD</name>
<dbReference type="EMBL" id="LR797433">
    <property type="protein sequence ID" value="CAB4215926.1"/>
    <property type="molecule type" value="Genomic_DNA"/>
</dbReference>
<evidence type="ECO:0000313" key="1">
    <source>
        <dbReference type="EMBL" id="CAB4184279.1"/>
    </source>
</evidence>
<accession>A0A6J5QI55</accession>
<proteinExistence type="predicted"/>
<gene>
    <name evidence="1" type="ORF">UFOVP1109_47</name>
    <name evidence="2" type="ORF">UFOVP1473_30</name>
    <name evidence="3" type="ORF">UFOVP1560_38</name>
</gene>
<dbReference type="EMBL" id="LR798410">
    <property type="protein sequence ID" value="CAB5230164.1"/>
    <property type="molecule type" value="Genomic_DNA"/>
</dbReference>